<feature type="region of interest" description="Disordered" evidence="1">
    <location>
        <begin position="92"/>
        <end position="135"/>
    </location>
</feature>
<name>A0A5N4D2Y3_CAMDR</name>
<comment type="caution">
    <text evidence="2">The sequence shown here is derived from an EMBL/GenBank/DDBJ whole genome shotgun (WGS) entry which is preliminary data.</text>
</comment>
<protein>
    <submittedName>
        <fullName evidence="2">TBC1 domain family member 16</fullName>
    </submittedName>
</protein>
<organism evidence="2 3">
    <name type="scientific">Camelus dromedarius</name>
    <name type="common">Dromedary</name>
    <name type="synonym">Arabian camel</name>
    <dbReference type="NCBI Taxonomy" id="9838"/>
    <lineage>
        <taxon>Eukaryota</taxon>
        <taxon>Metazoa</taxon>
        <taxon>Chordata</taxon>
        <taxon>Craniata</taxon>
        <taxon>Vertebrata</taxon>
        <taxon>Euteleostomi</taxon>
        <taxon>Mammalia</taxon>
        <taxon>Eutheria</taxon>
        <taxon>Laurasiatheria</taxon>
        <taxon>Artiodactyla</taxon>
        <taxon>Tylopoda</taxon>
        <taxon>Camelidae</taxon>
        <taxon>Camelus</taxon>
    </lineage>
</organism>
<accession>A0A5N4D2Y3</accession>
<dbReference type="AlphaFoldDB" id="A0A5N4D2Y3"/>
<evidence type="ECO:0000313" key="3">
    <source>
        <dbReference type="Proteomes" id="UP000299084"/>
    </source>
</evidence>
<evidence type="ECO:0000256" key="1">
    <source>
        <dbReference type="SAM" id="MobiDB-lite"/>
    </source>
</evidence>
<dbReference type="EMBL" id="JWIN03000016">
    <property type="protein sequence ID" value="KAB1265471.1"/>
    <property type="molecule type" value="Genomic_DNA"/>
</dbReference>
<feature type="region of interest" description="Disordered" evidence="1">
    <location>
        <begin position="147"/>
        <end position="220"/>
    </location>
</feature>
<reference evidence="2 3" key="1">
    <citation type="journal article" date="2019" name="Mol. Ecol. Resour.">
        <title>Improving Illumina assemblies with Hi-C and long reads: an example with the North African dromedary.</title>
        <authorList>
            <person name="Elbers J.P."/>
            <person name="Rogers M.F."/>
            <person name="Perelman P.L."/>
            <person name="Proskuryakova A.A."/>
            <person name="Serdyukova N.A."/>
            <person name="Johnson W.E."/>
            <person name="Horin P."/>
            <person name="Corander J."/>
            <person name="Murphy D."/>
            <person name="Burger P.A."/>
        </authorList>
    </citation>
    <scope>NUCLEOTIDE SEQUENCE [LARGE SCALE GENOMIC DNA]</scope>
    <source>
        <strain evidence="2">Drom800</strain>
        <tissue evidence="2">Blood</tissue>
    </source>
</reference>
<sequence>MSLGRLLRRASSKASDLLTLTPGGGGGPPSVLDGEIIFSKNNVCVHPPEGLQGLGEHHPGYLCLYMEKDELLGATLILAWVPNSRIQKQDEEALRYITPESSPVRKAPRPRGRRTPSSGAPHQPSPTEPRSTLTPRDEDILVAAQSIRDPEHISPSPEDGEKLAPGLGVDGPLPASQPAHSDSGILSAVSSQDGTEEGRESRPEAGEEEGSLELSAEGVSRASSFDSDSEAFSSPFCLSPISAALAESSSSVFLESESGYGPLKPEVHVYLLLSLGAELQFCVPTTAEPLEAKRVLLCSLLVVGLESWTKWSVVLDAGVPSLVKSEDAPGSFEGSWCPGCTQTD</sequence>
<feature type="compositionally biased region" description="Basic and acidic residues" evidence="1">
    <location>
        <begin position="196"/>
        <end position="205"/>
    </location>
</feature>
<proteinExistence type="predicted"/>
<dbReference type="Proteomes" id="UP000299084">
    <property type="component" value="Unassembled WGS sequence"/>
</dbReference>
<gene>
    <name evidence="2" type="ORF">Cadr_000019908</name>
</gene>
<dbReference type="FunFam" id="2.30.29.230:FF:000002">
    <property type="entry name" value="TBC1 domain family member 16 isoform X2"/>
    <property type="match status" value="1"/>
</dbReference>
<keyword evidence="3" id="KW-1185">Reference proteome</keyword>
<evidence type="ECO:0000313" key="2">
    <source>
        <dbReference type="EMBL" id="KAB1265471.1"/>
    </source>
</evidence>
<dbReference type="Gene3D" id="2.30.29.230">
    <property type="match status" value="1"/>
</dbReference>